<proteinExistence type="predicted"/>
<keyword evidence="2" id="KW-1185">Reference proteome</keyword>
<protein>
    <submittedName>
        <fullName evidence="3">Uncharacterized protein</fullName>
    </submittedName>
</protein>
<reference evidence="3" key="1">
    <citation type="submission" date="2022-11" db="UniProtKB">
        <authorList>
            <consortium name="WormBaseParasite"/>
        </authorList>
    </citation>
    <scope>IDENTIFICATION</scope>
</reference>
<dbReference type="WBParaSite" id="ACRNAN_scaffold2988.g26933.t1">
    <property type="protein sequence ID" value="ACRNAN_scaffold2988.g26933.t1"/>
    <property type="gene ID" value="ACRNAN_scaffold2988.g26933"/>
</dbReference>
<name>A0A914DLG7_9BILA</name>
<dbReference type="PROSITE" id="PS51257">
    <property type="entry name" value="PROKAR_LIPOPROTEIN"/>
    <property type="match status" value="1"/>
</dbReference>
<organism evidence="2 3">
    <name type="scientific">Acrobeloides nanus</name>
    <dbReference type="NCBI Taxonomy" id="290746"/>
    <lineage>
        <taxon>Eukaryota</taxon>
        <taxon>Metazoa</taxon>
        <taxon>Ecdysozoa</taxon>
        <taxon>Nematoda</taxon>
        <taxon>Chromadorea</taxon>
        <taxon>Rhabditida</taxon>
        <taxon>Tylenchina</taxon>
        <taxon>Cephalobomorpha</taxon>
        <taxon>Cephaloboidea</taxon>
        <taxon>Cephalobidae</taxon>
        <taxon>Acrobeloides</taxon>
    </lineage>
</organism>
<dbReference type="AlphaFoldDB" id="A0A914DLG7"/>
<evidence type="ECO:0000256" key="1">
    <source>
        <dbReference type="SAM" id="MobiDB-lite"/>
    </source>
</evidence>
<accession>A0A914DLG7</accession>
<evidence type="ECO:0000313" key="3">
    <source>
        <dbReference type="WBParaSite" id="ACRNAN_scaffold2988.g26933.t1"/>
    </source>
</evidence>
<sequence length="280" mass="29768">MALIQRLYESRSCHILLLAITFTHIASGCLRTRPFNPTTIKPTTTPLHTTTITISTTTERRTTTSISTSTRISITSTTTSPPPSTTTSSTTTTTSTSTTTTTTTGCPQPAQTSAVCVVETATPPLLLFNRSIAQCHSNLGNTYYFPSINEVDWIVINNPSDDLDNIEANTFVGSGGCINFCICDFSGNCWVNNPAAPIEGWNMASYCGTSGYTNGCFTYVNLLTSGSGLASSIITDTAPTMTETVASETCPGTGPCTILQYNYIKVKSVSCNGCAEARQC</sequence>
<evidence type="ECO:0000313" key="2">
    <source>
        <dbReference type="Proteomes" id="UP000887540"/>
    </source>
</evidence>
<feature type="compositionally biased region" description="Low complexity" evidence="1">
    <location>
        <begin position="54"/>
        <end position="104"/>
    </location>
</feature>
<feature type="region of interest" description="Disordered" evidence="1">
    <location>
        <begin position="54"/>
        <end position="109"/>
    </location>
</feature>
<dbReference type="Proteomes" id="UP000887540">
    <property type="component" value="Unplaced"/>
</dbReference>